<dbReference type="InterPro" id="IPR051531">
    <property type="entry name" value="N-acetyltransferase"/>
</dbReference>
<reference evidence="3" key="1">
    <citation type="journal article" date="2019" name="Int. J. Syst. Evol. Microbiol.">
        <title>The Global Catalogue of Microorganisms (GCM) 10K type strain sequencing project: providing services to taxonomists for standard genome sequencing and annotation.</title>
        <authorList>
            <consortium name="The Broad Institute Genomics Platform"/>
            <consortium name="The Broad Institute Genome Sequencing Center for Infectious Disease"/>
            <person name="Wu L."/>
            <person name="Ma J."/>
        </authorList>
    </citation>
    <scope>NUCLEOTIDE SEQUENCE [LARGE SCALE GENOMIC DNA]</scope>
    <source>
        <strain evidence="3">CGMCC 1.12295</strain>
    </source>
</reference>
<organism evidence="2 3">
    <name type="scientific">Siminovitchia sediminis</name>
    <dbReference type="NCBI Taxonomy" id="1274353"/>
    <lineage>
        <taxon>Bacteria</taxon>
        <taxon>Bacillati</taxon>
        <taxon>Bacillota</taxon>
        <taxon>Bacilli</taxon>
        <taxon>Bacillales</taxon>
        <taxon>Bacillaceae</taxon>
        <taxon>Siminovitchia</taxon>
    </lineage>
</organism>
<comment type="caution">
    <text evidence="2">The sequence shown here is derived from an EMBL/GenBank/DDBJ whole genome shotgun (WGS) entry which is preliminary data.</text>
</comment>
<evidence type="ECO:0000259" key="1">
    <source>
        <dbReference type="PROSITE" id="PS51186"/>
    </source>
</evidence>
<dbReference type="RefSeq" id="WP_380774290.1">
    <property type="nucleotide sequence ID" value="NZ_JBHUEO010000037.1"/>
</dbReference>
<accession>A0ABW4KKI1</accession>
<keyword evidence="2" id="KW-0808">Transferase</keyword>
<dbReference type="GO" id="GO:0016746">
    <property type="term" value="F:acyltransferase activity"/>
    <property type="evidence" value="ECO:0007669"/>
    <property type="project" value="UniProtKB-KW"/>
</dbReference>
<dbReference type="InterPro" id="IPR016181">
    <property type="entry name" value="Acyl_CoA_acyltransferase"/>
</dbReference>
<gene>
    <name evidence="2" type="ORF">ACFSCZ_12665</name>
</gene>
<keyword evidence="3" id="KW-1185">Reference proteome</keyword>
<name>A0ABW4KKI1_9BACI</name>
<evidence type="ECO:0000313" key="3">
    <source>
        <dbReference type="Proteomes" id="UP001597301"/>
    </source>
</evidence>
<dbReference type="Pfam" id="PF13302">
    <property type="entry name" value="Acetyltransf_3"/>
    <property type="match status" value="1"/>
</dbReference>
<proteinExistence type="predicted"/>
<dbReference type="PROSITE" id="PS51186">
    <property type="entry name" value="GNAT"/>
    <property type="match status" value="1"/>
</dbReference>
<feature type="domain" description="N-acetyltransferase" evidence="1">
    <location>
        <begin position="1"/>
        <end position="128"/>
    </location>
</feature>
<keyword evidence="2" id="KW-0012">Acyltransferase</keyword>
<evidence type="ECO:0000313" key="2">
    <source>
        <dbReference type="EMBL" id="MFD1707577.1"/>
    </source>
</evidence>
<dbReference type="SUPFAM" id="SSF55729">
    <property type="entry name" value="Acyl-CoA N-acyltransferases (Nat)"/>
    <property type="match status" value="1"/>
</dbReference>
<dbReference type="PANTHER" id="PTHR43792">
    <property type="entry name" value="GNAT FAMILY, PUTATIVE (AFU_ORTHOLOGUE AFUA_3G00765)-RELATED-RELATED"/>
    <property type="match status" value="1"/>
</dbReference>
<dbReference type="EMBL" id="JBHUEO010000037">
    <property type="protein sequence ID" value="MFD1707577.1"/>
    <property type="molecule type" value="Genomic_DNA"/>
</dbReference>
<sequence length="128" mass="14910">MDNELSKVLSDPESMQYYHHSFNHEEVKDWIEWNMKNYKQDKHGLWAVILKDGGTFIGDCGITIQNIDGERLPEIGFHIIKEYWNKGYATEAASACKEYAFNILNYPKILSYTTLNNISCRKNRDGNL</sequence>
<dbReference type="InterPro" id="IPR000182">
    <property type="entry name" value="GNAT_dom"/>
</dbReference>
<dbReference type="PANTHER" id="PTHR43792:SF1">
    <property type="entry name" value="N-ACETYLTRANSFERASE DOMAIN-CONTAINING PROTEIN"/>
    <property type="match status" value="1"/>
</dbReference>
<protein>
    <submittedName>
        <fullName evidence="2">GNAT family N-acetyltransferase</fullName>
        <ecNumber evidence="2">2.3.-.-</ecNumber>
    </submittedName>
</protein>
<dbReference type="EC" id="2.3.-.-" evidence="2"/>
<dbReference type="Gene3D" id="3.40.630.30">
    <property type="match status" value="1"/>
</dbReference>
<dbReference type="Proteomes" id="UP001597301">
    <property type="component" value="Unassembled WGS sequence"/>
</dbReference>